<feature type="transmembrane region" description="Helical" evidence="6">
    <location>
        <begin position="43"/>
        <end position="61"/>
    </location>
</feature>
<dbReference type="EMBL" id="MFYX01000157">
    <property type="protein sequence ID" value="OGJ99954.1"/>
    <property type="molecule type" value="Genomic_DNA"/>
</dbReference>
<evidence type="ECO:0000259" key="7">
    <source>
        <dbReference type="Pfam" id="PF02706"/>
    </source>
</evidence>
<dbReference type="AlphaFoldDB" id="A0A1F7EZZ2"/>
<dbReference type="Pfam" id="PF02706">
    <property type="entry name" value="Wzz"/>
    <property type="match status" value="1"/>
</dbReference>
<keyword evidence="2" id="KW-1003">Cell membrane</keyword>
<protein>
    <recommendedName>
        <fullName evidence="7">Polysaccharide chain length determinant N-terminal domain-containing protein</fullName>
    </recommendedName>
</protein>
<evidence type="ECO:0000313" key="8">
    <source>
        <dbReference type="EMBL" id="OGJ99954.1"/>
    </source>
</evidence>
<evidence type="ECO:0000256" key="3">
    <source>
        <dbReference type="ARBA" id="ARBA00022692"/>
    </source>
</evidence>
<evidence type="ECO:0000256" key="1">
    <source>
        <dbReference type="ARBA" id="ARBA00004651"/>
    </source>
</evidence>
<dbReference type="PANTHER" id="PTHR32309:SF13">
    <property type="entry name" value="FERRIC ENTEROBACTIN TRANSPORT PROTEIN FEPE"/>
    <property type="match status" value="1"/>
</dbReference>
<gene>
    <name evidence="8" type="ORF">A2519_00430</name>
</gene>
<name>A0A1F7EZZ2_UNCRA</name>
<comment type="caution">
    <text evidence="8">The sequence shown here is derived from an EMBL/GenBank/DDBJ whole genome shotgun (WGS) entry which is preliminary data.</text>
</comment>
<organism evidence="8 9">
    <name type="scientific">Candidatus Raymondbacteria bacterium RIFOXYD12_FULL_49_13</name>
    <dbReference type="NCBI Taxonomy" id="1817890"/>
    <lineage>
        <taxon>Bacteria</taxon>
        <taxon>Raymondiibacteriota</taxon>
    </lineage>
</organism>
<dbReference type="InterPro" id="IPR050445">
    <property type="entry name" value="Bact_polysacc_biosynth/exp"/>
</dbReference>
<dbReference type="GO" id="GO:0005886">
    <property type="term" value="C:plasma membrane"/>
    <property type="evidence" value="ECO:0007669"/>
    <property type="project" value="UniProtKB-SubCell"/>
</dbReference>
<feature type="domain" description="Polysaccharide chain length determinant N-terminal" evidence="7">
    <location>
        <begin position="26"/>
        <end position="126"/>
    </location>
</feature>
<keyword evidence="4 6" id="KW-1133">Transmembrane helix</keyword>
<reference evidence="8 9" key="1">
    <citation type="journal article" date="2016" name="Nat. Commun.">
        <title>Thousands of microbial genomes shed light on interconnected biogeochemical processes in an aquifer system.</title>
        <authorList>
            <person name="Anantharaman K."/>
            <person name="Brown C.T."/>
            <person name="Hug L.A."/>
            <person name="Sharon I."/>
            <person name="Castelle C.J."/>
            <person name="Probst A.J."/>
            <person name="Thomas B.C."/>
            <person name="Singh A."/>
            <person name="Wilkins M.J."/>
            <person name="Karaoz U."/>
            <person name="Brodie E.L."/>
            <person name="Williams K.H."/>
            <person name="Hubbard S.S."/>
            <person name="Banfield J.F."/>
        </authorList>
    </citation>
    <scope>NUCLEOTIDE SEQUENCE [LARGE SCALE GENOMIC DNA]</scope>
</reference>
<evidence type="ECO:0000256" key="2">
    <source>
        <dbReference type="ARBA" id="ARBA00022475"/>
    </source>
</evidence>
<feature type="transmembrane region" description="Helical" evidence="6">
    <location>
        <begin position="276"/>
        <end position="299"/>
    </location>
</feature>
<evidence type="ECO:0000256" key="4">
    <source>
        <dbReference type="ARBA" id="ARBA00022989"/>
    </source>
</evidence>
<sequence>MEKDRDIMALQSHADSDVLSSDTKKDEIDLIQALILFWNYRSVIIAGTMFVSIIGLVYAFLATPIYHSNAVVAPKESQKSNSASAVLSQLGGFGGSVASQLGLGNTNMDRIGIILQGRDLAQKVIEENRLMPILYADKWDTVKGKWNTEDTSSIPKLWQGIEKLRTIILKISIDDKKNVITIGADHKNPIMAKQIVDFYLTALNARLREDIVQESRRNQIYLTSQLHNAADPIIKDKIRDLVASEIEKSMLVSTQSIDIIEKTFVPNIKSRPKRKMILMTSFFLGLFFSIIGIIGYKFYENIRHQISRK</sequence>
<evidence type="ECO:0000313" key="9">
    <source>
        <dbReference type="Proteomes" id="UP000179243"/>
    </source>
</evidence>
<evidence type="ECO:0000256" key="6">
    <source>
        <dbReference type="SAM" id="Phobius"/>
    </source>
</evidence>
<proteinExistence type="predicted"/>
<keyword evidence="3 6" id="KW-0812">Transmembrane</keyword>
<dbReference type="InterPro" id="IPR003856">
    <property type="entry name" value="LPS_length_determ_N"/>
</dbReference>
<keyword evidence="5 6" id="KW-0472">Membrane</keyword>
<comment type="subcellular location">
    <subcellularLocation>
        <location evidence="1">Cell membrane</location>
        <topology evidence="1">Multi-pass membrane protein</topology>
    </subcellularLocation>
</comment>
<dbReference type="Proteomes" id="UP000179243">
    <property type="component" value="Unassembled WGS sequence"/>
</dbReference>
<accession>A0A1F7EZZ2</accession>
<evidence type="ECO:0000256" key="5">
    <source>
        <dbReference type="ARBA" id="ARBA00023136"/>
    </source>
</evidence>
<dbReference type="GO" id="GO:0004713">
    <property type="term" value="F:protein tyrosine kinase activity"/>
    <property type="evidence" value="ECO:0007669"/>
    <property type="project" value="TreeGrafter"/>
</dbReference>
<dbReference type="PANTHER" id="PTHR32309">
    <property type="entry name" value="TYROSINE-PROTEIN KINASE"/>
    <property type="match status" value="1"/>
</dbReference>